<keyword evidence="1" id="KW-0732">Signal</keyword>
<gene>
    <name evidence="2" type="ORF">ACFOLC_05570</name>
</gene>
<organism evidence="2 3">
    <name type="scientific">Lysobacter cavernae</name>
    <dbReference type="NCBI Taxonomy" id="1685901"/>
    <lineage>
        <taxon>Bacteria</taxon>
        <taxon>Pseudomonadati</taxon>
        <taxon>Pseudomonadota</taxon>
        <taxon>Gammaproteobacteria</taxon>
        <taxon>Lysobacterales</taxon>
        <taxon>Lysobacteraceae</taxon>
        <taxon>Lysobacter</taxon>
    </lineage>
</organism>
<feature type="chain" id="PRO_5047342028" evidence="1">
    <location>
        <begin position="25"/>
        <end position="99"/>
    </location>
</feature>
<feature type="signal peptide" evidence="1">
    <location>
        <begin position="1"/>
        <end position="24"/>
    </location>
</feature>
<dbReference type="EMBL" id="JBHRXK010000002">
    <property type="protein sequence ID" value="MFC3550480.1"/>
    <property type="molecule type" value="Genomic_DNA"/>
</dbReference>
<protein>
    <submittedName>
        <fullName evidence="2">Uncharacterized protein</fullName>
    </submittedName>
</protein>
<reference evidence="3" key="1">
    <citation type="journal article" date="2019" name="Int. J. Syst. Evol. Microbiol.">
        <title>The Global Catalogue of Microorganisms (GCM) 10K type strain sequencing project: providing services to taxonomists for standard genome sequencing and annotation.</title>
        <authorList>
            <consortium name="The Broad Institute Genomics Platform"/>
            <consortium name="The Broad Institute Genome Sequencing Center for Infectious Disease"/>
            <person name="Wu L."/>
            <person name="Ma J."/>
        </authorList>
    </citation>
    <scope>NUCLEOTIDE SEQUENCE [LARGE SCALE GENOMIC DNA]</scope>
    <source>
        <strain evidence="3">KCTC 42875</strain>
    </source>
</reference>
<keyword evidence="3" id="KW-1185">Reference proteome</keyword>
<dbReference type="Proteomes" id="UP001595740">
    <property type="component" value="Unassembled WGS sequence"/>
</dbReference>
<name>A0ABV7RM95_9GAMM</name>
<sequence>MKPSFAVVLLSFAAVGAFAPNAHAQQVCYKLCTVPPSLWCQPAHLPPPSSPVICRTPIPGTMAANTAFAEPAATDKKACIPRYDYNEETQQFEQAVACD</sequence>
<evidence type="ECO:0000313" key="2">
    <source>
        <dbReference type="EMBL" id="MFC3550480.1"/>
    </source>
</evidence>
<evidence type="ECO:0000256" key="1">
    <source>
        <dbReference type="SAM" id="SignalP"/>
    </source>
</evidence>
<proteinExistence type="predicted"/>
<comment type="caution">
    <text evidence="2">The sequence shown here is derived from an EMBL/GenBank/DDBJ whole genome shotgun (WGS) entry which is preliminary data.</text>
</comment>
<accession>A0ABV7RM95</accession>
<evidence type="ECO:0000313" key="3">
    <source>
        <dbReference type="Proteomes" id="UP001595740"/>
    </source>
</evidence>
<dbReference type="RefSeq" id="WP_386758241.1">
    <property type="nucleotide sequence ID" value="NZ_JBHRXK010000002.1"/>
</dbReference>